<evidence type="ECO:0000313" key="2">
    <source>
        <dbReference type="Proteomes" id="UP000814033"/>
    </source>
</evidence>
<dbReference type="Proteomes" id="UP000814033">
    <property type="component" value="Unassembled WGS sequence"/>
</dbReference>
<name>A0ACB8RJK8_9AGAM</name>
<dbReference type="EMBL" id="MU275995">
    <property type="protein sequence ID" value="KAI0044082.1"/>
    <property type="molecule type" value="Genomic_DNA"/>
</dbReference>
<comment type="caution">
    <text evidence="1">The sequence shown here is derived from an EMBL/GenBank/DDBJ whole genome shotgun (WGS) entry which is preliminary data.</text>
</comment>
<keyword evidence="2" id="KW-1185">Reference proteome</keyword>
<reference evidence="1" key="2">
    <citation type="journal article" date="2022" name="New Phytol.">
        <title>Evolutionary transition to the ectomycorrhizal habit in the genomes of a hyperdiverse lineage of mushroom-forming fungi.</title>
        <authorList>
            <person name="Looney B."/>
            <person name="Miyauchi S."/>
            <person name="Morin E."/>
            <person name="Drula E."/>
            <person name="Courty P.E."/>
            <person name="Kohler A."/>
            <person name="Kuo A."/>
            <person name="LaButti K."/>
            <person name="Pangilinan J."/>
            <person name="Lipzen A."/>
            <person name="Riley R."/>
            <person name="Andreopoulos W."/>
            <person name="He G."/>
            <person name="Johnson J."/>
            <person name="Nolan M."/>
            <person name="Tritt A."/>
            <person name="Barry K.W."/>
            <person name="Grigoriev I.V."/>
            <person name="Nagy L.G."/>
            <person name="Hibbett D."/>
            <person name="Henrissat B."/>
            <person name="Matheny P.B."/>
            <person name="Labbe J."/>
            <person name="Martin F.M."/>
        </authorList>
    </citation>
    <scope>NUCLEOTIDE SEQUENCE</scope>
    <source>
        <strain evidence="1">FP105234-sp</strain>
    </source>
</reference>
<accession>A0ACB8RJK8</accession>
<organism evidence="1 2">
    <name type="scientific">Auriscalpium vulgare</name>
    <dbReference type="NCBI Taxonomy" id="40419"/>
    <lineage>
        <taxon>Eukaryota</taxon>
        <taxon>Fungi</taxon>
        <taxon>Dikarya</taxon>
        <taxon>Basidiomycota</taxon>
        <taxon>Agaricomycotina</taxon>
        <taxon>Agaricomycetes</taxon>
        <taxon>Russulales</taxon>
        <taxon>Auriscalpiaceae</taxon>
        <taxon>Auriscalpium</taxon>
    </lineage>
</organism>
<reference evidence="1" key="1">
    <citation type="submission" date="2021-02" db="EMBL/GenBank/DDBJ databases">
        <authorList>
            <consortium name="DOE Joint Genome Institute"/>
            <person name="Ahrendt S."/>
            <person name="Looney B.P."/>
            <person name="Miyauchi S."/>
            <person name="Morin E."/>
            <person name="Drula E."/>
            <person name="Courty P.E."/>
            <person name="Chicoki N."/>
            <person name="Fauchery L."/>
            <person name="Kohler A."/>
            <person name="Kuo A."/>
            <person name="Labutti K."/>
            <person name="Pangilinan J."/>
            <person name="Lipzen A."/>
            <person name="Riley R."/>
            <person name="Andreopoulos W."/>
            <person name="He G."/>
            <person name="Johnson J."/>
            <person name="Barry K.W."/>
            <person name="Grigoriev I.V."/>
            <person name="Nagy L."/>
            <person name="Hibbett D."/>
            <person name="Henrissat B."/>
            <person name="Matheny P.B."/>
            <person name="Labbe J."/>
            <person name="Martin F."/>
        </authorList>
    </citation>
    <scope>NUCLEOTIDE SEQUENCE</scope>
    <source>
        <strain evidence="1">FP105234-sp</strain>
    </source>
</reference>
<gene>
    <name evidence="1" type="ORF">FA95DRAFT_1562633</name>
</gene>
<protein>
    <submittedName>
        <fullName evidence="1">ArfGap-domain-containing protein</fullName>
    </submittedName>
</protein>
<evidence type="ECO:0000313" key="1">
    <source>
        <dbReference type="EMBL" id="KAI0044082.1"/>
    </source>
</evidence>
<sequence>MSRQDKATTDKNARTLRELVKRPENRVCSDCKHNDPRWASWNLGVFLCIRCSGIHRGMGTHISKVKSIDLDTWTPEQMDSIQKWGNRLANLYWEAHLKPGHIPPDHKMESFIRSKYESRRWAMDGPPPSDPAVLDNGGAAPSAPAPPPSSHAQSSSISASTRQAVPPVLTPPITTRQPQPHQLLSTQHLRGQQPAAARAAPALPPAPQAQTQAPPPAQPKAPENDLFSLDFHAPAVASPNGSASAAPKKDVKNDILSLFSTAAAQPAQPAFGAYAVPAQPQAQSPWGQPAPPAAPFSNANPQGAQPAAAWNVGQAWGQPAPAPAPAQSNVWGAPAAPLANTNDIWGSPAPAPGAGAGGNLWASSTPAAAPKKDDVFGDIWGGFK</sequence>
<proteinExistence type="predicted"/>